<keyword evidence="2" id="KW-1185">Reference proteome</keyword>
<dbReference type="EMBL" id="RXOL01000001">
    <property type="protein sequence ID" value="RVQ68919.1"/>
    <property type="molecule type" value="Genomic_DNA"/>
</dbReference>
<proteinExistence type="predicted"/>
<dbReference type="Proteomes" id="UP000283003">
    <property type="component" value="Unassembled WGS sequence"/>
</dbReference>
<protein>
    <submittedName>
        <fullName evidence="1">Uncharacterized protein</fullName>
    </submittedName>
</protein>
<comment type="caution">
    <text evidence="1">The sequence shown here is derived from an EMBL/GenBank/DDBJ whole genome shotgun (WGS) entry which is preliminary data.</text>
</comment>
<evidence type="ECO:0000313" key="1">
    <source>
        <dbReference type="EMBL" id="RVQ68919.1"/>
    </source>
</evidence>
<name>A0A437GZY5_9SPHN</name>
<organism evidence="1 2">
    <name type="scientific">Croceicoccus ponticola</name>
    <dbReference type="NCBI Taxonomy" id="2217664"/>
    <lineage>
        <taxon>Bacteria</taxon>
        <taxon>Pseudomonadati</taxon>
        <taxon>Pseudomonadota</taxon>
        <taxon>Alphaproteobacteria</taxon>
        <taxon>Sphingomonadales</taxon>
        <taxon>Erythrobacteraceae</taxon>
        <taxon>Croceicoccus</taxon>
    </lineage>
</organism>
<dbReference type="AlphaFoldDB" id="A0A437GZY5"/>
<reference evidence="1 2" key="1">
    <citation type="submission" date="2018-12" db="EMBL/GenBank/DDBJ databases">
        <title>Croceicoccus ponticola sp. nov., a lipolytic bacterium isolated from seawater.</title>
        <authorList>
            <person name="Yoon J.-H."/>
        </authorList>
    </citation>
    <scope>NUCLEOTIDE SEQUENCE [LARGE SCALE GENOMIC DNA]</scope>
    <source>
        <strain evidence="1 2">GM-16</strain>
    </source>
</reference>
<gene>
    <name evidence="1" type="ORF">EKN06_01460</name>
</gene>
<sequence>MWLLPLALTGASADIPVEGARAPVPDLIEVSFSEVQFQVQTRQRVMIRITPLSRVAPPPPVTLPKVEPKRPTAAPDAVQQCIALADVTGLRLGSGRNLLLYMRDRRIISTLLDRSCQVSSFYSGFYVERPADGMLCAGREALHARSGADCQLSAFRDITPAKE</sequence>
<accession>A0A437GZY5</accession>
<evidence type="ECO:0000313" key="2">
    <source>
        <dbReference type="Proteomes" id="UP000283003"/>
    </source>
</evidence>